<keyword evidence="2" id="KW-0812">Transmembrane</keyword>
<feature type="transmembrane region" description="Helical" evidence="2">
    <location>
        <begin position="82"/>
        <end position="101"/>
    </location>
</feature>
<dbReference type="OrthoDB" id="2108980at2759"/>
<gene>
    <name evidence="4" type="primary">Aste57867_8720</name>
    <name evidence="3" type="ORF">As57867_008686</name>
    <name evidence="4" type="ORF">ASTE57867_8720</name>
</gene>
<evidence type="ECO:0000313" key="5">
    <source>
        <dbReference type="Proteomes" id="UP000332933"/>
    </source>
</evidence>
<reference evidence="3" key="2">
    <citation type="submission" date="2019-06" db="EMBL/GenBank/DDBJ databases">
        <title>Genomics analysis of Aphanomyces spp. identifies a new class of oomycete effector associated with host adaptation.</title>
        <authorList>
            <person name="Gaulin E."/>
        </authorList>
    </citation>
    <scope>NUCLEOTIDE SEQUENCE</scope>
    <source>
        <strain evidence="3">CBS 578.67</strain>
    </source>
</reference>
<feature type="region of interest" description="Disordered" evidence="1">
    <location>
        <begin position="1"/>
        <end position="22"/>
    </location>
</feature>
<feature type="transmembrane region" description="Helical" evidence="2">
    <location>
        <begin position="168"/>
        <end position="191"/>
    </location>
</feature>
<reference evidence="4 5" key="1">
    <citation type="submission" date="2019-03" db="EMBL/GenBank/DDBJ databases">
        <authorList>
            <person name="Gaulin E."/>
            <person name="Dumas B."/>
        </authorList>
    </citation>
    <scope>NUCLEOTIDE SEQUENCE [LARGE SCALE GENOMIC DNA]</scope>
    <source>
        <strain evidence="4">CBS 568.67</strain>
    </source>
</reference>
<keyword evidence="5" id="KW-1185">Reference proteome</keyword>
<evidence type="ECO:0000313" key="4">
    <source>
        <dbReference type="EMBL" id="VFT85606.1"/>
    </source>
</evidence>
<dbReference type="EMBL" id="VJMH01005113">
    <property type="protein sequence ID" value="KAF0700767.1"/>
    <property type="molecule type" value="Genomic_DNA"/>
</dbReference>
<dbReference type="AlphaFoldDB" id="A0A485KL29"/>
<name>A0A485KL29_9STRA</name>
<sequence length="248" mass="27685">MGRFHDRIREGQKNNDNDTAATAKPKATSNVKLLIFINLIAPQIVYNWCEGDMDEVYAQLLACAPPAAYTLAYMLKEHRFDAMGGTATIASILSVLLVYSFTNDSKYIQLKDSVFSLCFGLAFWGLTCIGKEDLIWMSNRQTNGPEDKAELDAKYEDPGIRANSHFMCVVWGVGLLVESAVRVGLIFAISIEAMKTVSPALLVVTFGLLGLWTYFHVKKLRSEQAQEKKFPTAPNFVDPTKCKEIRLD</sequence>
<feature type="transmembrane region" description="Helical" evidence="2">
    <location>
        <begin position="56"/>
        <end position="75"/>
    </location>
</feature>
<feature type="compositionally biased region" description="Basic and acidic residues" evidence="1">
    <location>
        <begin position="1"/>
        <end position="16"/>
    </location>
</feature>
<evidence type="ECO:0000256" key="2">
    <source>
        <dbReference type="SAM" id="Phobius"/>
    </source>
</evidence>
<proteinExistence type="predicted"/>
<keyword evidence="2" id="KW-1133">Transmembrane helix</keyword>
<protein>
    <submittedName>
        <fullName evidence="4">Aste57867_8720 protein</fullName>
    </submittedName>
</protein>
<evidence type="ECO:0000313" key="3">
    <source>
        <dbReference type="EMBL" id="KAF0700767.1"/>
    </source>
</evidence>
<keyword evidence="2" id="KW-0472">Membrane</keyword>
<feature type="transmembrane region" description="Helical" evidence="2">
    <location>
        <begin position="197"/>
        <end position="215"/>
    </location>
</feature>
<feature type="transmembrane region" description="Helical" evidence="2">
    <location>
        <begin position="113"/>
        <end position="130"/>
    </location>
</feature>
<dbReference type="Proteomes" id="UP000332933">
    <property type="component" value="Unassembled WGS sequence"/>
</dbReference>
<organism evidence="4 5">
    <name type="scientific">Aphanomyces stellatus</name>
    <dbReference type="NCBI Taxonomy" id="120398"/>
    <lineage>
        <taxon>Eukaryota</taxon>
        <taxon>Sar</taxon>
        <taxon>Stramenopiles</taxon>
        <taxon>Oomycota</taxon>
        <taxon>Saprolegniomycetes</taxon>
        <taxon>Saprolegniales</taxon>
        <taxon>Verrucalvaceae</taxon>
        <taxon>Aphanomyces</taxon>
    </lineage>
</organism>
<dbReference type="EMBL" id="CAADRA010005134">
    <property type="protein sequence ID" value="VFT85606.1"/>
    <property type="molecule type" value="Genomic_DNA"/>
</dbReference>
<dbReference type="NCBIfam" id="NF041646">
    <property type="entry name" value="VC0807_fam"/>
    <property type="match status" value="1"/>
</dbReference>
<accession>A0A485KL29</accession>
<evidence type="ECO:0000256" key="1">
    <source>
        <dbReference type="SAM" id="MobiDB-lite"/>
    </source>
</evidence>